<dbReference type="AlphaFoldDB" id="A0A926I357"/>
<dbReference type="PROSITE" id="PS51635">
    <property type="entry name" value="PNPLA"/>
    <property type="match status" value="1"/>
</dbReference>
<evidence type="ECO:0000313" key="7">
    <source>
        <dbReference type="Proteomes" id="UP000657006"/>
    </source>
</evidence>
<keyword evidence="2 4" id="KW-0442">Lipid degradation</keyword>
<dbReference type="RefSeq" id="WP_177714208.1">
    <property type="nucleotide sequence ID" value="NZ_JACRSQ010000031.1"/>
</dbReference>
<feature type="short sequence motif" description="GXSXG" evidence="4">
    <location>
        <begin position="36"/>
        <end position="40"/>
    </location>
</feature>
<dbReference type="CDD" id="cd07208">
    <property type="entry name" value="Pat_hypo_Ecoli_yjju_like"/>
    <property type="match status" value="1"/>
</dbReference>
<feature type="short sequence motif" description="DGA/G" evidence="4">
    <location>
        <begin position="161"/>
        <end position="163"/>
    </location>
</feature>
<dbReference type="EMBL" id="JACRSQ010000031">
    <property type="protein sequence ID" value="MBC8544791.1"/>
    <property type="molecule type" value="Genomic_DNA"/>
</dbReference>
<dbReference type="PANTHER" id="PTHR14226:SF25">
    <property type="entry name" value="PHOSPHOESTERASE"/>
    <property type="match status" value="1"/>
</dbReference>
<dbReference type="Pfam" id="PF01734">
    <property type="entry name" value="Patatin"/>
    <property type="match status" value="1"/>
</dbReference>
<protein>
    <submittedName>
        <fullName evidence="6">Patatin family protein</fullName>
    </submittedName>
</protein>
<evidence type="ECO:0000313" key="6">
    <source>
        <dbReference type="EMBL" id="MBC8544791.1"/>
    </source>
</evidence>
<name>A0A926I357_9FIRM</name>
<proteinExistence type="predicted"/>
<dbReference type="InterPro" id="IPR037483">
    <property type="entry name" value="YjjU-like"/>
</dbReference>
<comment type="caution">
    <text evidence="6">The sequence shown here is derived from an EMBL/GenBank/DDBJ whole genome shotgun (WGS) entry which is preliminary data.</text>
</comment>
<dbReference type="InterPro" id="IPR050301">
    <property type="entry name" value="NTE"/>
</dbReference>
<reference evidence="6" key="1">
    <citation type="submission" date="2020-08" db="EMBL/GenBank/DDBJ databases">
        <title>Genome public.</title>
        <authorList>
            <person name="Liu C."/>
            <person name="Sun Q."/>
        </authorList>
    </citation>
    <scope>NUCLEOTIDE SEQUENCE</scope>
    <source>
        <strain evidence="6">NSJ-32</strain>
    </source>
</reference>
<dbReference type="InterPro" id="IPR016035">
    <property type="entry name" value="Acyl_Trfase/lysoPLipase"/>
</dbReference>
<dbReference type="Pfam" id="PF19890">
    <property type="entry name" value="DUF6363"/>
    <property type="match status" value="1"/>
</dbReference>
<sequence>MKTGVVDVGGGLRGIYASGVLDYCLDAGIQFDLGIGVSAGSANVSSYAAGQKKRNYQFYTEYSTRKRYMSLRNFLLKKSYIDMDYVYGVLSNSDGENPLDYQAFQDSEMEFLAVATDARTGEVKYFDKSDMRQDDYSVLKASSAIPFVCKPYAVHGVPYYDGALGDPVPVEKAFQCGCQKVVVILSKPENLPRTPEKDEKLAARIQKQYPIAADKLRHRAERYNAGVALAQQYAAQGKAVIIAPDDTCGIDTLTRNAEALHRFYEKGYRDAQKISAYLQNEEN</sequence>
<feature type="domain" description="PNPLA" evidence="5">
    <location>
        <begin position="5"/>
        <end position="174"/>
    </location>
</feature>
<feature type="active site" description="Proton acceptor" evidence="4">
    <location>
        <position position="161"/>
    </location>
</feature>
<dbReference type="InterPro" id="IPR045943">
    <property type="entry name" value="DUF6363"/>
</dbReference>
<dbReference type="GO" id="GO:0016787">
    <property type="term" value="F:hydrolase activity"/>
    <property type="evidence" value="ECO:0007669"/>
    <property type="project" value="UniProtKB-UniRule"/>
</dbReference>
<keyword evidence="7" id="KW-1185">Reference proteome</keyword>
<feature type="active site" description="Nucleophile" evidence="4">
    <location>
        <position position="38"/>
    </location>
</feature>
<dbReference type="Proteomes" id="UP000657006">
    <property type="component" value="Unassembled WGS sequence"/>
</dbReference>
<gene>
    <name evidence="6" type="ORF">H8730_14680</name>
</gene>
<dbReference type="PANTHER" id="PTHR14226">
    <property type="entry name" value="NEUROPATHY TARGET ESTERASE/SWISS CHEESE D.MELANOGASTER"/>
    <property type="match status" value="1"/>
</dbReference>
<dbReference type="GO" id="GO:0016042">
    <property type="term" value="P:lipid catabolic process"/>
    <property type="evidence" value="ECO:0007669"/>
    <property type="project" value="UniProtKB-UniRule"/>
</dbReference>
<keyword evidence="3 4" id="KW-0443">Lipid metabolism</keyword>
<dbReference type="SUPFAM" id="SSF52151">
    <property type="entry name" value="FabD/lysophospholipase-like"/>
    <property type="match status" value="1"/>
</dbReference>
<evidence type="ECO:0000256" key="4">
    <source>
        <dbReference type="PROSITE-ProRule" id="PRU01161"/>
    </source>
</evidence>
<feature type="short sequence motif" description="GXGXXG" evidence="4">
    <location>
        <begin position="9"/>
        <end position="14"/>
    </location>
</feature>
<evidence type="ECO:0000256" key="2">
    <source>
        <dbReference type="ARBA" id="ARBA00022963"/>
    </source>
</evidence>
<dbReference type="Gene3D" id="3.40.1090.10">
    <property type="entry name" value="Cytosolic phospholipase A2 catalytic domain"/>
    <property type="match status" value="2"/>
</dbReference>
<organism evidence="6 7">
    <name type="scientific">Bianquea renquensis</name>
    <dbReference type="NCBI Taxonomy" id="2763661"/>
    <lineage>
        <taxon>Bacteria</taxon>
        <taxon>Bacillati</taxon>
        <taxon>Bacillota</taxon>
        <taxon>Clostridia</taxon>
        <taxon>Eubacteriales</taxon>
        <taxon>Bianqueaceae</taxon>
        <taxon>Bianquea</taxon>
    </lineage>
</organism>
<dbReference type="InterPro" id="IPR002641">
    <property type="entry name" value="PNPLA_dom"/>
</dbReference>
<accession>A0A926I357</accession>
<keyword evidence="1 4" id="KW-0378">Hydrolase</keyword>
<evidence type="ECO:0000256" key="1">
    <source>
        <dbReference type="ARBA" id="ARBA00022801"/>
    </source>
</evidence>
<evidence type="ECO:0000259" key="5">
    <source>
        <dbReference type="PROSITE" id="PS51635"/>
    </source>
</evidence>
<evidence type="ECO:0000256" key="3">
    <source>
        <dbReference type="ARBA" id="ARBA00023098"/>
    </source>
</evidence>